<organism evidence="1 2">
    <name type="scientific">Syphacia muris</name>
    <dbReference type="NCBI Taxonomy" id="451379"/>
    <lineage>
        <taxon>Eukaryota</taxon>
        <taxon>Metazoa</taxon>
        <taxon>Ecdysozoa</taxon>
        <taxon>Nematoda</taxon>
        <taxon>Chromadorea</taxon>
        <taxon>Rhabditida</taxon>
        <taxon>Spirurina</taxon>
        <taxon>Oxyuridomorpha</taxon>
        <taxon>Oxyuroidea</taxon>
        <taxon>Oxyuridae</taxon>
        <taxon>Syphacia</taxon>
    </lineage>
</organism>
<evidence type="ECO:0000313" key="1">
    <source>
        <dbReference type="Proteomes" id="UP000046393"/>
    </source>
</evidence>
<keyword evidence="1" id="KW-1185">Reference proteome</keyword>
<reference evidence="2" key="1">
    <citation type="submission" date="2017-02" db="UniProtKB">
        <authorList>
            <consortium name="WormBaseParasite"/>
        </authorList>
    </citation>
    <scope>IDENTIFICATION</scope>
</reference>
<accession>A0A0N5B0S6</accession>
<dbReference type="AlphaFoldDB" id="A0A0N5B0S6"/>
<evidence type="ECO:0000313" key="2">
    <source>
        <dbReference type="WBParaSite" id="SMUV_0001087801-mRNA-1"/>
    </source>
</evidence>
<dbReference type="Proteomes" id="UP000046393">
    <property type="component" value="Unplaced"/>
</dbReference>
<proteinExistence type="predicted"/>
<sequence>MGQYKLMSYLSPANVQRFVHLISDNKEYIARVRRELFSGCRSESKIGISLLENCIRLVYVAVLAETDSSIRKVNQLTSYIIDCVCAERILFSPDRTNQP</sequence>
<dbReference type="WBParaSite" id="SMUV_0001087801-mRNA-1">
    <property type="protein sequence ID" value="SMUV_0001087801-mRNA-1"/>
    <property type="gene ID" value="SMUV_0001087801"/>
</dbReference>
<name>A0A0N5B0S6_9BILA</name>
<protein>
    <submittedName>
        <fullName evidence="2">DUF5405 domain-containing protein</fullName>
    </submittedName>
</protein>